<reference evidence="2 3" key="1">
    <citation type="submission" date="2024-01" db="EMBL/GenBank/DDBJ databases">
        <title>Genome assemblies of Stephania.</title>
        <authorList>
            <person name="Yang L."/>
        </authorList>
    </citation>
    <scope>NUCLEOTIDE SEQUENCE [LARGE SCALE GENOMIC DNA]</scope>
    <source>
        <strain evidence="2">JXDWG</strain>
        <tissue evidence="2">Leaf</tissue>
    </source>
</reference>
<accession>A0AAP0J231</accession>
<dbReference type="AlphaFoldDB" id="A0AAP0J231"/>
<comment type="pathway">
    <text evidence="1">Lipid metabolism; malonyl-CoA biosynthesis; malonyl-CoA from acetyl-CoA: step 1/1.</text>
</comment>
<dbReference type="PANTHER" id="PTHR42853">
    <property type="entry name" value="ACETYL-COENZYME A CARBOXYLASE CARBOXYL TRANSFERASE SUBUNIT ALPHA"/>
    <property type="match status" value="1"/>
</dbReference>
<dbReference type="EMBL" id="JBBNAG010000006">
    <property type="protein sequence ID" value="KAK9125630.1"/>
    <property type="molecule type" value="Genomic_DNA"/>
</dbReference>
<evidence type="ECO:0000256" key="1">
    <source>
        <dbReference type="ARBA" id="ARBA00004956"/>
    </source>
</evidence>
<gene>
    <name evidence="2" type="ORF">Scep_014476</name>
</gene>
<dbReference type="InterPro" id="IPR001095">
    <property type="entry name" value="Acetyl_CoA_COase_a_su"/>
</dbReference>
<organism evidence="2 3">
    <name type="scientific">Stephania cephalantha</name>
    <dbReference type="NCBI Taxonomy" id="152367"/>
    <lineage>
        <taxon>Eukaryota</taxon>
        <taxon>Viridiplantae</taxon>
        <taxon>Streptophyta</taxon>
        <taxon>Embryophyta</taxon>
        <taxon>Tracheophyta</taxon>
        <taxon>Spermatophyta</taxon>
        <taxon>Magnoliopsida</taxon>
        <taxon>Ranunculales</taxon>
        <taxon>Menispermaceae</taxon>
        <taxon>Menispermoideae</taxon>
        <taxon>Cissampelideae</taxon>
        <taxon>Stephania</taxon>
    </lineage>
</organism>
<evidence type="ECO:0000313" key="2">
    <source>
        <dbReference type="EMBL" id="KAK9125630.1"/>
    </source>
</evidence>
<dbReference type="PANTHER" id="PTHR42853:SF3">
    <property type="entry name" value="ACETYL-COENZYME A CARBOXYLASE CARBOXYL TRANSFERASE SUBUNIT ALPHA, CHLOROPLASTIC"/>
    <property type="match status" value="1"/>
</dbReference>
<dbReference type="Proteomes" id="UP001419268">
    <property type="component" value="Unassembled WGS sequence"/>
</dbReference>
<name>A0AAP0J231_9MAGN</name>
<evidence type="ECO:0000313" key="3">
    <source>
        <dbReference type="Proteomes" id="UP001419268"/>
    </source>
</evidence>
<comment type="caution">
    <text evidence="2">The sequence shown here is derived from an EMBL/GenBank/DDBJ whole genome shotgun (WGS) entry which is preliminary data.</text>
</comment>
<sequence>MAYVPHSAVALSATSSASDLLRSSRNGFSGVPLRALGRARLDGIKRNFSVVAKIRKGKKHEYPWPDDADPNVKVHGRASAGGAFAIQLAKFRGARVFFTRSLSFLF</sequence>
<protein>
    <submittedName>
        <fullName evidence="2">Uncharacterized protein</fullName>
    </submittedName>
</protein>
<dbReference type="GO" id="GO:0006633">
    <property type="term" value="P:fatty acid biosynthetic process"/>
    <property type="evidence" value="ECO:0007669"/>
    <property type="project" value="InterPro"/>
</dbReference>
<proteinExistence type="predicted"/>
<dbReference type="GO" id="GO:0003989">
    <property type="term" value="F:acetyl-CoA carboxylase activity"/>
    <property type="evidence" value="ECO:0007669"/>
    <property type="project" value="InterPro"/>
</dbReference>
<dbReference type="GO" id="GO:0016743">
    <property type="term" value="F:carboxyl- or carbamoyltransferase activity"/>
    <property type="evidence" value="ECO:0007669"/>
    <property type="project" value="InterPro"/>
</dbReference>
<keyword evidence="3" id="KW-1185">Reference proteome</keyword>
<dbReference type="GO" id="GO:0009317">
    <property type="term" value="C:acetyl-CoA carboxylase complex"/>
    <property type="evidence" value="ECO:0007669"/>
    <property type="project" value="InterPro"/>
</dbReference>